<dbReference type="InterPro" id="IPR032533">
    <property type="entry name" value="DUF4954"/>
</dbReference>
<feature type="domain" description="DUF4954" evidence="1">
    <location>
        <begin position="12"/>
        <end position="335"/>
    </location>
</feature>
<dbReference type="Proteomes" id="UP000886005">
    <property type="component" value="Unassembled WGS sequence"/>
</dbReference>
<reference evidence="2" key="1">
    <citation type="journal article" date="2020" name="mSystems">
        <title>Genome- and Community-Level Interaction Insights into Carbon Utilization and Element Cycling Functions of Hydrothermarchaeota in Hydrothermal Sediment.</title>
        <authorList>
            <person name="Zhou Z."/>
            <person name="Liu Y."/>
            <person name="Xu W."/>
            <person name="Pan J."/>
            <person name="Luo Z.H."/>
            <person name="Li M."/>
        </authorList>
    </citation>
    <scope>NUCLEOTIDE SEQUENCE [LARGE SCALE GENOMIC DNA]</scope>
    <source>
        <strain evidence="2">HyVt-456</strain>
    </source>
</reference>
<evidence type="ECO:0000313" key="2">
    <source>
        <dbReference type="EMBL" id="HED10117.1"/>
    </source>
</evidence>
<dbReference type="AlphaFoldDB" id="A0A7V1LMC3"/>
<proteinExistence type="predicted"/>
<feature type="non-terminal residue" evidence="2">
    <location>
        <position position="1"/>
    </location>
</feature>
<evidence type="ECO:0000259" key="1">
    <source>
        <dbReference type="Pfam" id="PF16314"/>
    </source>
</evidence>
<dbReference type="EMBL" id="DRLD01000152">
    <property type="protein sequence ID" value="HED10117.1"/>
    <property type="molecule type" value="Genomic_DNA"/>
</dbReference>
<name>A0A7V1LMC3_CALAY</name>
<protein>
    <submittedName>
        <fullName evidence="2">DUF4954 family protein</fullName>
    </submittedName>
</protein>
<gene>
    <name evidence="2" type="ORF">ENJ10_05485</name>
</gene>
<accession>A0A7V1LMC3</accession>
<dbReference type="Gene3D" id="2.160.10.10">
    <property type="entry name" value="Hexapeptide repeat proteins"/>
    <property type="match status" value="1"/>
</dbReference>
<dbReference type="Pfam" id="PF16314">
    <property type="entry name" value="DUF4954"/>
    <property type="match status" value="1"/>
</dbReference>
<organism evidence="2">
    <name type="scientific">Caldithrix abyssi</name>
    <dbReference type="NCBI Taxonomy" id="187145"/>
    <lineage>
        <taxon>Bacteria</taxon>
        <taxon>Pseudomonadati</taxon>
        <taxon>Calditrichota</taxon>
        <taxon>Calditrichia</taxon>
        <taxon>Calditrichales</taxon>
        <taxon>Calditrichaceae</taxon>
        <taxon>Caldithrix</taxon>
    </lineage>
</organism>
<dbReference type="SUPFAM" id="SSF51161">
    <property type="entry name" value="Trimeric LpxA-like enzymes"/>
    <property type="match status" value="1"/>
</dbReference>
<sequence>GHDCTLFNTGIIDGRKPFGEFSIKVSNENGGRAVIAFPGMNSADAWLQSQYKDDTSLQQNMQILARKAISSFDGRPAIAPFCRLLNCQAIHSSHIGPHARLENILSIKNSVILSSAAAPAILVNGVILEDVILEKQNTVKNHTVLLRVATEENVHMENGARITDCFIGANSTIACGESVSNLLFAFHEQHHNNSFLIATQTGGQCNIAAGATIGSNHNSRAADGELIAGRGFWPGLETDFKHNSRFASFTLVAKSSFDKELDIPLPFSLVSKNSDGRVVIYPAYWYYYNLYALARNTWKFSRRDKRTAKPLLIETDFLGPDSLIEMMEGIRFFKEFLPANIPLMELMKNPDQIKAPKFIEAEGLVYKEKALILNPRKALLAYIRLLIFFCGRTFLSPFPGKSLPAEGWENFGGQFIPAHEAAALRDRIRDGRIRNWEEVHAFYVEQARDYPAYLYALAGHIASFLTGKSELSARERRRLRLLAADVAGELLNGARNSREKDFENLFRKKSYRGRDEMNAVLGTMEQDPFLKSYHESMTQLILALNSNEPYGDGNGET</sequence>
<dbReference type="InterPro" id="IPR011004">
    <property type="entry name" value="Trimer_LpxA-like_sf"/>
</dbReference>
<comment type="caution">
    <text evidence="2">The sequence shown here is derived from an EMBL/GenBank/DDBJ whole genome shotgun (WGS) entry which is preliminary data.</text>
</comment>